<comment type="function">
    <text evidence="7">Catalyzes the ATP-dependent amidation of the two carboxylate groups at positions a and c of cobyrinate, using either L-glutamine or ammonia as the nitrogen source.</text>
</comment>
<dbReference type="NCBIfam" id="NF002204">
    <property type="entry name" value="PRK01077.1"/>
    <property type="match status" value="1"/>
</dbReference>
<dbReference type="SUPFAM" id="SSF52540">
    <property type="entry name" value="P-loop containing nucleoside triphosphate hydrolases"/>
    <property type="match status" value="1"/>
</dbReference>
<dbReference type="PANTHER" id="PTHR43873">
    <property type="entry name" value="COBYRINATE A,C-DIAMIDE SYNTHASE"/>
    <property type="match status" value="1"/>
</dbReference>
<comment type="domain">
    <text evidence="7">Comprises of two domains. The C-terminal domain contains the binding site for glutamine and catalyzes the hydrolysis of this substrate to glutamate and ammonia. The N-terminal domain is anticipated to bind ATP and cobyrinate and catalyzes the ultimate synthesis of the diamide product. The ammonia produced via the glutaminase domain is probably translocated to the adjacent domain via a molecular tunnel, where it reacts with an activated intermediate.</text>
</comment>
<keyword evidence="6 7" id="KW-0315">Glutamine amidotransferase</keyword>
<dbReference type="PROSITE" id="PS51274">
    <property type="entry name" value="GATASE_COBBQ"/>
    <property type="match status" value="1"/>
</dbReference>
<dbReference type="SUPFAM" id="SSF52317">
    <property type="entry name" value="Class I glutamine amidotransferase-like"/>
    <property type="match status" value="1"/>
</dbReference>
<keyword evidence="5 7" id="KW-0460">Magnesium</keyword>
<comment type="catalytic activity">
    <reaction evidence="7">
        <text>cob(II)yrinate + 2 L-glutamine + 2 ATP + 2 H2O = cob(II)yrinate a,c diamide + 2 L-glutamate + 2 ADP + 2 phosphate + 2 H(+)</text>
        <dbReference type="Rhea" id="RHEA:26289"/>
        <dbReference type="ChEBI" id="CHEBI:15377"/>
        <dbReference type="ChEBI" id="CHEBI:15378"/>
        <dbReference type="ChEBI" id="CHEBI:29985"/>
        <dbReference type="ChEBI" id="CHEBI:30616"/>
        <dbReference type="ChEBI" id="CHEBI:43474"/>
        <dbReference type="ChEBI" id="CHEBI:58359"/>
        <dbReference type="ChEBI" id="CHEBI:58537"/>
        <dbReference type="ChEBI" id="CHEBI:58894"/>
        <dbReference type="ChEBI" id="CHEBI:456216"/>
        <dbReference type="EC" id="6.3.5.11"/>
    </reaction>
</comment>
<proteinExistence type="inferred from homology"/>
<dbReference type="Gene3D" id="3.40.50.300">
    <property type="entry name" value="P-loop containing nucleotide triphosphate hydrolases"/>
    <property type="match status" value="2"/>
</dbReference>
<feature type="domain" description="CobB/CobQ-like glutamine amidotransferase" evidence="9">
    <location>
        <begin position="252"/>
        <end position="438"/>
    </location>
</feature>
<reference evidence="10" key="1">
    <citation type="submission" date="2015-09" db="EMBL/GenBank/DDBJ databases">
        <authorList>
            <consortium name="Pathogen Informatics"/>
        </authorList>
    </citation>
    <scope>NUCLEOTIDE SEQUENCE</scope>
    <source>
        <strain evidence="10">2789STDY5834896</strain>
    </source>
</reference>
<dbReference type="GO" id="GO:0005524">
    <property type="term" value="F:ATP binding"/>
    <property type="evidence" value="ECO:0007669"/>
    <property type="project" value="UniProtKB-UniRule"/>
</dbReference>
<keyword evidence="4 7" id="KW-0067">ATP-binding</keyword>
<dbReference type="GO" id="GO:0009236">
    <property type="term" value="P:cobalamin biosynthetic process"/>
    <property type="evidence" value="ECO:0007669"/>
    <property type="project" value="UniProtKB-UniRule"/>
</dbReference>
<dbReference type="Pfam" id="PF07685">
    <property type="entry name" value="GATase_3"/>
    <property type="match status" value="1"/>
</dbReference>
<evidence type="ECO:0000256" key="4">
    <source>
        <dbReference type="ARBA" id="ARBA00022840"/>
    </source>
</evidence>
<dbReference type="AlphaFoldDB" id="A0A1C6GTS6"/>
<evidence type="ECO:0000256" key="7">
    <source>
        <dbReference type="HAMAP-Rule" id="MF_00027"/>
    </source>
</evidence>
<dbReference type="Pfam" id="PF01656">
    <property type="entry name" value="CbiA"/>
    <property type="match status" value="1"/>
</dbReference>
<evidence type="ECO:0000256" key="2">
    <source>
        <dbReference type="ARBA" id="ARBA00022598"/>
    </source>
</evidence>
<organism evidence="10">
    <name type="scientific">uncultured Anaerotruncus sp</name>
    <dbReference type="NCBI Taxonomy" id="905011"/>
    <lineage>
        <taxon>Bacteria</taxon>
        <taxon>Bacillati</taxon>
        <taxon>Bacillota</taxon>
        <taxon>Clostridia</taxon>
        <taxon>Eubacteriales</taxon>
        <taxon>Oscillospiraceae</taxon>
        <taxon>Anaerotruncus</taxon>
        <taxon>environmental samples</taxon>
    </lineage>
</organism>
<dbReference type="InterPro" id="IPR004484">
    <property type="entry name" value="CbiA/CobB_synth"/>
</dbReference>
<feature type="site" description="Increases nucleophilicity of active site Cys" evidence="7">
    <location>
        <position position="433"/>
    </location>
</feature>
<keyword evidence="2 7" id="KW-0436">Ligase</keyword>
<dbReference type="InterPro" id="IPR002586">
    <property type="entry name" value="CobQ/CobB/MinD/ParA_Nub-bd_dom"/>
</dbReference>
<evidence type="ECO:0000256" key="6">
    <source>
        <dbReference type="ARBA" id="ARBA00022962"/>
    </source>
</evidence>
<dbReference type="EMBL" id="FMHG01000001">
    <property type="protein sequence ID" value="SCJ48644.1"/>
    <property type="molecule type" value="Genomic_DNA"/>
</dbReference>
<name>A0A1C6GTS6_9FIRM</name>
<dbReference type="UniPathway" id="UPA00148">
    <property type="reaction ID" value="UER00231"/>
</dbReference>
<dbReference type="InterPro" id="IPR029062">
    <property type="entry name" value="Class_I_gatase-like"/>
</dbReference>
<comment type="miscellaneous">
    <text evidence="7">The a and c carboxylates of cobyrinate are activated for nucleophilic attack via formation of a phosphorylated intermediate by ATP. CbiA catalyzes first the amidation of the c-carboxylate, and then that of the a-carboxylate.</text>
</comment>
<evidence type="ECO:0000259" key="8">
    <source>
        <dbReference type="Pfam" id="PF01656"/>
    </source>
</evidence>
<comment type="cofactor">
    <cofactor evidence="1 7">
        <name>Mg(2+)</name>
        <dbReference type="ChEBI" id="CHEBI:18420"/>
    </cofactor>
</comment>
<evidence type="ECO:0000256" key="3">
    <source>
        <dbReference type="ARBA" id="ARBA00022741"/>
    </source>
</evidence>
<dbReference type="PANTHER" id="PTHR43873:SF1">
    <property type="entry name" value="COBYRINATE A,C-DIAMIDE SYNTHASE"/>
    <property type="match status" value="1"/>
</dbReference>
<sequence length="461" mass="50267">MKGTYNPPRLLLAATGSGAGKTTCTCAILRALQRRGLRLHSFKCGPDYIDPMFHTRVLGVPSYNLDTVLCGPAAVCDLLAAHAGGCDLSLIEGVMGLYDGRSMMEEQDSTNQLALLTGTPTVLVVDVRGMGRSLAALVEGYLRFAPNQVQGLLLSRCKPAMFPVYRELLQQHCGIPVYGYLPPVPQAVLASRHLGLVTAGEVADLQHKLDLLADEAESSIDLEGLLDLAKTGRPFIAEPLWPDLTSTAAPVRIGLAWDAAFCFFYQDNLDLLRRCGAQIVPFSPVKDKHLPKDLGGLILPGGYPEMYGRQLSHNESMLADLRQAAAEDMPIYAECGGFMYLQQAITDQDGERWPMAGILPGESSMGQRLCRFGYHQLTAKRDTLLFKCGEQMMAHEFHYADSSCNGDAFTAQKGGRSWECVAAKGQIFAGYPHLHWAGAPQIAQRFVDACRAYRKNRGTAP</sequence>
<comment type="similarity">
    <text evidence="7">Belongs to the CobB/CbiA family.</text>
</comment>
<keyword evidence="3 7" id="KW-0547">Nucleotide-binding</keyword>
<gene>
    <name evidence="10" type="primary">cobB_1</name>
    <name evidence="7" type="synonym">cbiA</name>
    <name evidence="10" type="ORF">SAMEA3545359_00532</name>
</gene>
<accession>A0A1C6GTS6</accession>
<dbReference type="HAMAP" id="MF_00027">
    <property type="entry name" value="CobB_CbiA"/>
    <property type="match status" value="1"/>
</dbReference>
<dbReference type="CDD" id="cd03130">
    <property type="entry name" value="GATase1_CobB"/>
    <property type="match status" value="1"/>
</dbReference>
<protein>
    <recommendedName>
        <fullName evidence="7">Cobyrinate a,c-diamide synthase</fullName>
        <ecNumber evidence="7">6.3.5.11</ecNumber>
    </recommendedName>
    <alternativeName>
        <fullName evidence="7">Cobyrinic acid a,c-diamide synthetase</fullName>
    </alternativeName>
</protein>
<evidence type="ECO:0000256" key="5">
    <source>
        <dbReference type="ARBA" id="ARBA00022842"/>
    </source>
</evidence>
<evidence type="ECO:0000313" key="10">
    <source>
        <dbReference type="EMBL" id="SCJ48644.1"/>
    </source>
</evidence>
<dbReference type="InterPro" id="IPR027417">
    <property type="entry name" value="P-loop_NTPase"/>
</dbReference>
<dbReference type="Gene3D" id="3.40.50.880">
    <property type="match status" value="1"/>
</dbReference>
<evidence type="ECO:0000256" key="1">
    <source>
        <dbReference type="ARBA" id="ARBA00001946"/>
    </source>
</evidence>
<evidence type="ECO:0000259" key="9">
    <source>
        <dbReference type="Pfam" id="PF07685"/>
    </source>
</evidence>
<dbReference type="GO" id="GO:0042242">
    <property type="term" value="F:cobyrinic acid a,c-diamide synthase activity"/>
    <property type="evidence" value="ECO:0007669"/>
    <property type="project" value="UniProtKB-UniRule"/>
</dbReference>
<feature type="domain" description="CobQ/CobB/MinD/ParA nucleotide binding" evidence="8">
    <location>
        <begin position="11"/>
        <end position="184"/>
    </location>
</feature>
<dbReference type="NCBIfam" id="TIGR00379">
    <property type="entry name" value="cobB"/>
    <property type="match status" value="1"/>
</dbReference>
<dbReference type="InterPro" id="IPR011698">
    <property type="entry name" value="GATase_3"/>
</dbReference>
<feature type="active site" description="Nucleophile" evidence="7">
    <location>
        <position position="335"/>
    </location>
</feature>
<dbReference type="EC" id="6.3.5.11" evidence="7"/>
<keyword evidence="7" id="KW-0169">Cobalamin biosynthesis</keyword>
<comment type="pathway">
    <text evidence="7">Cofactor biosynthesis; adenosylcobalamin biosynthesis; cob(II)yrinate a,c-diamide from sirohydrochlorin (anaerobic route): step 10/10.</text>
</comment>